<keyword evidence="9" id="KW-0342">GTP-binding</keyword>
<evidence type="ECO:0000256" key="10">
    <source>
        <dbReference type="ARBA" id="ARBA00023136"/>
    </source>
</evidence>
<feature type="coiled-coil region" evidence="12">
    <location>
        <begin position="729"/>
        <end position="756"/>
    </location>
</feature>
<evidence type="ECO:0000313" key="15">
    <source>
        <dbReference type="EMBL" id="KAH0808524.1"/>
    </source>
</evidence>
<dbReference type="SUPFAM" id="SSF111479">
    <property type="entry name" value="Fzo-like conserved region"/>
    <property type="match status" value="1"/>
</dbReference>
<keyword evidence="10 13" id="KW-0472">Membrane</keyword>
<feature type="transmembrane region" description="Helical" evidence="13">
    <location>
        <begin position="6"/>
        <end position="25"/>
    </location>
</feature>
<accession>A0A8J6L1X9</accession>
<keyword evidence="8" id="KW-0496">Mitochondrion</keyword>
<evidence type="ECO:0000256" key="8">
    <source>
        <dbReference type="ARBA" id="ARBA00023128"/>
    </source>
</evidence>
<keyword evidence="2 13" id="KW-0812">Transmembrane</keyword>
<feature type="transmembrane region" description="Helical" evidence="13">
    <location>
        <begin position="653"/>
        <end position="669"/>
    </location>
</feature>
<evidence type="ECO:0000256" key="5">
    <source>
        <dbReference type="ARBA" id="ARBA00022801"/>
    </source>
</evidence>
<dbReference type="InterPro" id="IPR045063">
    <property type="entry name" value="Dynamin_N"/>
</dbReference>
<evidence type="ECO:0000256" key="11">
    <source>
        <dbReference type="ARBA" id="ARBA00048548"/>
    </source>
</evidence>
<sequence length="779" mass="89203">MHFANFYWLASVLGPSATFLFLYLYPLGDGPHNKSIPSSMVDARTTRQTSDNSPLQIFVKAKKKINDIFVEIEDYVKDAVEYMHEVEKLPEIVNKEKVKKTEEFVSKVHGIRDVLSRDHMKVAFFGRTSNGKSSVINAMLRDKILPSGIGHTTNCFLQVEGSPSDEPYLVLEGATEHCPVESVGQLAHALCKEKLSESQMVRVYWPRNRCLLLRDDVVFVDSPGVDVTPNLDEWIDKHCLDADVFVLVANAESTLMVTEKNFFHKVSTRLSKPNIFILNNRWDASATEPEFLDQVRRQHQERAVDFLVKELKVCTPKEADERIFFISAKEVLQARLAEQGQTASTPLTEGFQTRYFEFQDFERKFEECISKSAVKTKFDQHSQRGKYIANELREVLDDIYNDAQKIKEDKLIRRKEVHDKINYTEQQLIIVTQEMKQKIHQMVEDVEQRVSKALNEEIRRLSTLVDEFNLPFHPEPLVLNVYKKELHLHVETGLGSNLKARLSTALAMNMEASQREMTERMEILLPPDHKATSNIIMPRRQPFEILYRLNCDNLCADFHEDLEFRFSWGITTLIQKFAGSGANLLALKNKRESPQNSVIPSTPTDHLDGRMMYAGPSIDDWSLISRVAIMGATSQGTMGCLLVAGFLFKTVGWRIIAVTGAVYSCLYLYERLTWTNKAKEKSFKKQYVNHATRKLKMIVDLTSANCSHQVQQELSGTFARLCHVVDEATGDMDKQLKELERDVATLENAAGRAKVLRNKANYLAHELELFEDAYLKIHH</sequence>
<evidence type="ECO:0000256" key="12">
    <source>
        <dbReference type="SAM" id="Coils"/>
    </source>
</evidence>
<dbReference type="FunFam" id="3.40.50.300:FF:000214">
    <property type="entry name" value="Mitofusin 2"/>
    <property type="match status" value="1"/>
</dbReference>
<dbReference type="InterPro" id="IPR030381">
    <property type="entry name" value="G_DYNAMIN_dom"/>
</dbReference>
<keyword evidence="5" id="KW-0378">Hydrolase</keyword>
<evidence type="ECO:0000256" key="2">
    <source>
        <dbReference type="ARBA" id="ARBA00022692"/>
    </source>
</evidence>
<dbReference type="GO" id="GO:0051646">
    <property type="term" value="P:mitochondrion localization"/>
    <property type="evidence" value="ECO:0007669"/>
    <property type="project" value="TreeGrafter"/>
</dbReference>
<dbReference type="AlphaFoldDB" id="A0A8J6L1X9"/>
<dbReference type="EMBL" id="JABDTM020028695">
    <property type="protein sequence ID" value="KAH0808524.1"/>
    <property type="molecule type" value="Genomic_DNA"/>
</dbReference>
<comment type="catalytic activity">
    <reaction evidence="11">
        <text>GTP + H2O = GDP + phosphate + H(+)</text>
        <dbReference type="Rhea" id="RHEA:19669"/>
        <dbReference type="ChEBI" id="CHEBI:15377"/>
        <dbReference type="ChEBI" id="CHEBI:15378"/>
        <dbReference type="ChEBI" id="CHEBI:37565"/>
        <dbReference type="ChEBI" id="CHEBI:43474"/>
        <dbReference type="ChEBI" id="CHEBI:58189"/>
    </reaction>
</comment>
<evidence type="ECO:0000256" key="7">
    <source>
        <dbReference type="ARBA" id="ARBA00023054"/>
    </source>
</evidence>
<evidence type="ECO:0000256" key="13">
    <source>
        <dbReference type="SAM" id="Phobius"/>
    </source>
</evidence>
<evidence type="ECO:0000256" key="1">
    <source>
        <dbReference type="ARBA" id="ARBA00004374"/>
    </source>
</evidence>
<keyword evidence="6 13" id="KW-1133">Transmembrane helix</keyword>
<evidence type="ECO:0000259" key="14">
    <source>
        <dbReference type="PROSITE" id="PS51718"/>
    </source>
</evidence>
<feature type="domain" description="Dynamin-type G" evidence="14">
    <location>
        <begin position="116"/>
        <end position="362"/>
    </location>
</feature>
<keyword evidence="16" id="KW-1185">Reference proteome</keyword>
<protein>
    <recommendedName>
        <fullName evidence="14">Dynamin-type G domain-containing protein</fullName>
    </recommendedName>
</protein>
<keyword evidence="7 12" id="KW-0175">Coiled coil</keyword>
<comment type="subcellular location">
    <subcellularLocation>
        <location evidence="1">Mitochondrion outer membrane</location>
        <topology evidence="1">Multi-pass membrane protein</topology>
    </subcellularLocation>
</comment>
<dbReference type="Gene3D" id="1.20.5.110">
    <property type="match status" value="1"/>
</dbReference>
<evidence type="ECO:0000256" key="3">
    <source>
        <dbReference type="ARBA" id="ARBA00022741"/>
    </source>
</evidence>
<dbReference type="GO" id="GO:0005525">
    <property type="term" value="F:GTP binding"/>
    <property type="evidence" value="ECO:0007669"/>
    <property type="project" value="UniProtKB-KW"/>
</dbReference>
<dbReference type="GO" id="GO:0008053">
    <property type="term" value="P:mitochondrial fusion"/>
    <property type="evidence" value="ECO:0007669"/>
    <property type="project" value="InterPro"/>
</dbReference>
<dbReference type="InterPro" id="IPR006884">
    <property type="entry name" value="Fzo/mitofusin_HR2"/>
</dbReference>
<dbReference type="Gene3D" id="3.40.50.300">
    <property type="entry name" value="P-loop containing nucleotide triphosphate hydrolases"/>
    <property type="match status" value="1"/>
</dbReference>
<name>A0A8J6L1X9_TENMO</name>
<keyword evidence="4" id="KW-1000">Mitochondrion outer membrane</keyword>
<dbReference type="Pfam" id="PF00350">
    <property type="entry name" value="Dynamin_N"/>
    <property type="match status" value="1"/>
</dbReference>
<evidence type="ECO:0000313" key="16">
    <source>
        <dbReference type="Proteomes" id="UP000719412"/>
    </source>
</evidence>
<dbReference type="SUPFAM" id="SSF52540">
    <property type="entry name" value="P-loop containing nucleoside triphosphate hydrolases"/>
    <property type="match status" value="1"/>
</dbReference>
<dbReference type="Proteomes" id="UP000719412">
    <property type="component" value="Unassembled WGS sequence"/>
</dbReference>
<dbReference type="PANTHER" id="PTHR10465">
    <property type="entry name" value="TRANSMEMBRANE GTPASE FZO1"/>
    <property type="match status" value="1"/>
</dbReference>
<dbReference type="PANTHER" id="PTHR10465:SF3">
    <property type="entry name" value="TRANSMEMBRANE GTPASE MARF-RELATED"/>
    <property type="match status" value="1"/>
</dbReference>
<dbReference type="CDD" id="cd09912">
    <property type="entry name" value="DLP_2"/>
    <property type="match status" value="1"/>
</dbReference>
<proteinExistence type="predicted"/>
<keyword evidence="3" id="KW-0547">Nucleotide-binding</keyword>
<dbReference type="GO" id="GO:0003924">
    <property type="term" value="F:GTPase activity"/>
    <property type="evidence" value="ECO:0007669"/>
    <property type="project" value="InterPro"/>
</dbReference>
<dbReference type="GO" id="GO:0005741">
    <property type="term" value="C:mitochondrial outer membrane"/>
    <property type="evidence" value="ECO:0007669"/>
    <property type="project" value="UniProtKB-SubCell"/>
</dbReference>
<organism evidence="15 16">
    <name type="scientific">Tenebrio molitor</name>
    <name type="common">Yellow mealworm beetle</name>
    <dbReference type="NCBI Taxonomy" id="7067"/>
    <lineage>
        <taxon>Eukaryota</taxon>
        <taxon>Metazoa</taxon>
        <taxon>Ecdysozoa</taxon>
        <taxon>Arthropoda</taxon>
        <taxon>Hexapoda</taxon>
        <taxon>Insecta</taxon>
        <taxon>Pterygota</taxon>
        <taxon>Neoptera</taxon>
        <taxon>Endopterygota</taxon>
        <taxon>Coleoptera</taxon>
        <taxon>Polyphaga</taxon>
        <taxon>Cucujiformia</taxon>
        <taxon>Tenebrionidae</taxon>
        <taxon>Tenebrio</taxon>
    </lineage>
</organism>
<comment type="caution">
    <text evidence="15">The sequence shown here is derived from an EMBL/GenBank/DDBJ whole genome shotgun (WGS) entry which is preliminary data.</text>
</comment>
<reference evidence="15" key="2">
    <citation type="submission" date="2021-08" db="EMBL/GenBank/DDBJ databases">
        <authorList>
            <person name="Eriksson T."/>
        </authorList>
    </citation>
    <scope>NUCLEOTIDE SEQUENCE</scope>
    <source>
        <strain evidence="15">Stoneville</strain>
        <tissue evidence="15">Whole head</tissue>
    </source>
</reference>
<dbReference type="InterPro" id="IPR027417">
    <property type="entry name" value="P-loop_NTPase"/>
</dbReference>
<dbReference type="PROSITE" id="PS51718">
    <property type="entry name" value="G_DYNAMIN_2"/>
    <property type="match status" value="1"/>
</dbReference>
<dbReference type="InterPro" id="IPR027094">
    <property type="entry name" value="Mitofusin_fam"/>
</dbReference>
<reference evidence="15" key="1">
    <citation type="journal article" date="2020" name="J Insects Food Feed">
        <title>The yellow mealworm (Tenebrio molitor) genome: a resource for the emerging insects as food and feed industry.</title>
        <authorList>
            <person name="Eriksson T."/>
            <person name="Andere A."/>
            <person name="Kelstrup H."/>
            <person name="Emery V."/>
            <person name="Picard C."/>
        </authorList>
    </citation>
    <scope>NUCLEOTIDE SEQUENCE</scope>
    <source>
        <strain evidence="15">Stoneville</strain>
        <tissue evidence="15">Whole head</tissue>
    </source>
</reference>
<evidence type="ECO:0000256" key="4">
    <source>
        <dbReference type="ARBA" id="ARBA00022787"/>
    </source>
</evidence>
<dbReference type="Pfam" id="PF04799">
    <property type="entry name" value="Fzo_mitofusin"/>
    <property type="match status" value="1"/>
</dbReference>
<evidence type="ECO:0000256" key="9">
    <source>
        <dbReference type="ARBA" id="ARBA00023134"/>
    </source>
</evidence>
<evidence type="ECO:0000256" key="6">
    <source>
        <dbReference type="ARBA" id="ARBA00022989"/>
    </source>
</evidence>
<gene>
    <name evidence="15" type="ORF">GEV33_014264</name>
</gene>